<reference evidence="3" key="1">
    <citation type="submission" date="2019-10" db="EMBL/GenBank/DDBJ databases">
        <authorList>
            <consortium name="DOE Joint Genome Institute"/>
            <person name="Kuo A."/>
            <person name="Miyauchi S."/>
            <person name="Kiss E."/>
            <person name="Drula E."/>
            <person name="Kohler A."/>
            <person name="Sanchez-Garcia M."/>
            <person name="Andreopoulos B."/>
            <person name="Barry K.W."/>
            <person name="Bonito G."/>
            <person name="Buee M."/>
            <person name="Carver A."/>
            <person name="Chen C."/>
            <person name="Cichocki N."/>
            <person name="Clum A."/>
            <person name="Culley D."/>
            <person name="Crous P.W."/>
            <person name="Fauchery L."/>
            <person name="Girlanda M."/>
            <person name="Hayes R."/>
            <person name="Keri Z."/>
            <person name="LaButti K."/>
            <person name="Lipzen A."/>
            <person name="Lombard V."/>
            <person name="Magnuson J."/>
            <person name="Maillard F."/>
            <person name="Morin E."/>
            <person name="Murat C."/>
            <person name="Nolan M."/>
            <person name="Ohm R."/>
            <person name="Pangilinan J."/>
            <person name="Pereira M."/>
            <person name="Perotto S."/>
            <person name="Peter M."/>
            <person name="Riley R."/>
            <person name="Sitrit Y."/>
            <person name="Stielow B."/>
            <person name="Szollosi G."/>
            <person name="Zifcakova L."/>
            <person name="Stursova M."/>
            <person name="Spatafora J.W."/>
            <person name="Tedersoo L."/>
            <person name="Vaario L.-M."/>
            <person name="Yamada A."/>
            <person name="Yan M."/>
            <person name="Wang P."/>
            <person name="Xu J."/>
            <person name="Bruns T."/>
            <person name="Baldrian P."/>
            <person name="Vilgalys R."/>
            <person name="Henrissat B."/>
            <person name="Grigoriev I.V."/>
            <person name="Hibbett D."/>
            <person name="Nagy L.G."/>
            <person name="Martin F.M."/>
        </authorList>
    </citation>
    <scope>NUCLEOTIDE SEQUENCE</scope>
    <source>
        <strain evidence="3">Prilba</strain>
    </source>
</reference>
<dbReference type="PROSITE" id="PS00028">
    <property type="entry name" value="ZINC_FINGER_C2H2_1"/>
    <property type="match status" value="2"/>
</dbReference>
<comment type="caution">
    <text evidence="3">The sequence shown here is derived from an EMBL/GenBank/DDBJ whole genome shotgun (WGS) entry which is preliminary data.</text>
</comment>
<evidence type="ECO:0000259" key="2">
    <source>
        <dbReference type="PROSITE" id="PS50157"/>
    </source>
</evidence>
<dbReference type="Gene3D" id="3.30.160.60">
    <property type="entry name" value="Classic Zinc Finger"/>
    <property type="match status" value="1"/>
</dbReference>
<evidence type="ECO:0000313" key="4">
    <source>
        <dbReference type="Proteomes" id="UP000759537"/>
    </source>
</evidence>
<evidence type="ECO:0000313" key="3">
    <source>
        <dbReference type="EMBL" id="KAF8471553.1"/>
    </source>
</evidence>
<keyword evidence="1" id="KW-0863">Zinc-finger</keyword>
<dbReference type="EMBL" id="WHVB01000022">
    <property type="protein sequence ID" value="KAF8471553.1"/>
    <property type="molecule type" value="Genomic_DNA"/>
</dbReference>
<keyword evidence="4" id="KW-1185">Reference proteome</keyword>
<name>A0A9P5JZ10_9AGAM</name>
<dbReference type="PROSITE" id="PS50157">
    <property type="entry name" value="ZINC_FINGER_C2H2_2"/>
    <property type="match status" value="1"/>
</dbReference>
<keyword evidence="1" id="KW-0479">Metal-binding</keyword>
<protein>
    <recommendedName>
        <fullName evidence="2">C2H2-type domain-containing protein</fullName>
    </recommendedName>
</protein>
<dbReference type="InterPro" id="IPR013087">
    <property type="entry name" value="Znf_C2H2_type"/>
</dbReference>
<organism evidence="3 4">
    <name type="scientific">Russula ochroleuca</name>
    <dbReference type="NCBI Taxonomy" id="152965"/>
    <lineage>
        <taxon>Eukaryota</taxon>
        <taxon>Fungi</taxon>
        <taxon>Dikarya</taxon>
        <taxon>Basidiomycota</taxon>
        <taxon>Agaricomycotina</taxon>
        <taxon>Agaricomycetes</taxon>
        <taxon>Russulales</taxon>
        <taxon>Russulaceae</taxon>
        <taxon>Russula</taxon>
    </lineage>
</organism>
<gene>
    <name evidence="3" type="ORF">DFH94DRAFT_696412</name>
</gene>
<feature type="domain" description="C2H2-type" evidence="2">
    <location>
        <begin position="109"/>
        <end position="137"/>
    </location>
</feature>
<proteinExistence type="predicted"/>
<dbReference type="SMART" id="SM00355">
    <property type="entry name" value="ZnF_C2H2"/>
    <property type="match status" value="2"/>
</dbReference>
<dbReference type="Proteomes" id="UP000759537">
    <property type="component" value="Unassembled WGS sequence"/>
</dbReference>
<dbReference type="OrthoDB" id="2758144at2759"/>
<sequence length="258" mass="28725">MGEELYADGPCTNSALLFAQTGDSTLEATGGDEQGRTRTAFHHGEEASLPSQFHHPCAKMESFLACVQFGQPNSLTYEAPSRSHGTGRHKTIQAIQGRSTGNRNRRARSVCTDCNKSFGRVQELARHRRDVHEQPRHCLFCSSKWTRPSYIKAHLLAKHRGKFTAELLVTIQALRSQMIIDFLDEYDQGSGMEFPMHPEQHVGRVVVMPPTSSQNVVMALDALAPRNFIGSTSPRRLSPMFPQPLALQNDAACYTTFP</sequence>
<keyword evidence="1" id="KW-0862">Zinc</keyword>
<dbReference type="GO" id="GO:0008270">
    <property type="term" value="F:zinc ion binding"/>
    <property type="evidence" value="ECO:0007669"/>
    <property type="project" value="UniProtKB-KW"/>
</dbReference>
<accession>A0A9P5JZ10</accession>
<evidence type="ECO:0000256" key="1">
    <source>
        <dbReference type="PROSITE-ProRule" id="PRU00042"/>
    </source>
</evidence>
<dbReference type="AlphaFoldDB" id="A0A9P5JZ10"/>
<reference evidence="3" key="2">
    <citation type="journal article" date="2020" name="Nat. Commun.">
        <title>Large-scale genome sequencing of mycorrhizal fungi provides insights into the early evolution of symbiotic traits.</title>
        <authorList>
            <person name="Miyauchi S."/>
            <person name="Kiss E."/>
            <person name="Kuo A."/>
            <person name="Drula E."/>
            <person name="Kohler A."/>
            <person name="Sanchez-Garcia M."/>
            <person name="Morin E."/>
            <person name="Andreopoulos B."/>
            <person name="Barry K.W."/>
            <person name="Bonito G."/>
            <person name="Buee M."/>
            <person name="Carver A."/>
            <person name="Chen C."/>
            <person name="Cichocki N."/>
            <person name="Clum A."/>
            <person name="Culley D."/>
            <person name="Crous P.W."/>
            <person name="Fauchery L."/>
            <person name="Girlanda M."/>
            <person name="Hayes R.D."/>
            <person name="Keri Z."/>
            <person name="LaButti K."/>
            <person name="Lipzen A."/>
            <person name="Lombard V."/>
            <person name="Magnuson J."/>
            <person name="Maillard F."/>
            <person name="Murat C."/>
            <person name="Nolan M."/>
            <person name="Ohm R.A."/>
            <person name="Pangilinan J."/>
            <person name="Pereira M.F."/>
            <person name="Perotto S."/>
            <person name="Peter M."/>
            <person name="Pfister S."/>
            <person name="Riley R."/>
            <person name="Sitrit Y."/>
            <person name="Stielow J.B."/>
            <person name="Szollosi G."/>
            <person name="Zifcakova L."/>
            <person name="Stursova M."/>
            <person name="Spatafora J.W."/>
            <person name="Tedersoo L."/>
            <person name="Vaario L.M."/>
            <person name="Yamada A."/>
            <person name="Yan M."/>
            <person name="Wang P."/>
            <person name="Xu J."/>
            <person name="Bruns T."/>
            <person name="Baldrian P."/>
            <person name="Vilgalys R."/>
            <person name="Dunand C."/>
            <person name="Henrissat B."/>
            <person name="Grigoriev I.V."/>
            <person name="Hibbett D."/>
            <person name="Nagy L.G."/>
            <person name="Martin F.M."/>
        </authorList>
    </citation>
    <scope>NUCLEOTIDE SEQUENCE</scope>
    <source>
        <strain evidence="3">Prilba</strain>
    </source>
</reference>